<protein>
    <recommendedName>
        <fullName evidence="4">Tail specific protease domain-containing protein</fullName>
    </recommendedName>
</protein>
<evidence type="ECO:0000256" key="1">
    <source>
        <dbReference type="SAM" id="SignalP"/>
    </source>
</evidence>
<evidence type="ECO:0000313" key="2">
    <source>
        <dbReference type="EMBL" id="KAJ3476014.1"/>
    </source>
</evidence>
<sequence length="564" mass="60508">MAFSKGLYSLLVASVLAATVHAGLVQRASDPCAAIAGQKWVAPSDVRACFNSIPVDASTKANILEVVSKTLAFHTSVNFQIQAPFPFSEDVHENLFSDFSRISRQRYSSDFELHVDMSRTLKRLNDGHCVYINQCYDSLFLTFLPTPLVLLTDSSGVQNVHIAPEAFSVASAEFADEIDFWQNALPGSLKGQLSSLAGAKVLRINGADPFVAVNANAAITGSFQSFGTRQNSFFASYNRGTSGWSYIMGNFAQMSLPLTDSATLTIQRVGSNKVETITLPYRSRIGATAVPWTDKASFLANNCVATPGTNGVDAYASSTKRDDGGPTPEVAPVGAFQQQPSITPRDRRLHALNVLLDTAPQLDITLPPGLTPPNPVSGSNGVSQFFMLDDGKTGVLALGSFSAGSFDQLEASMLNGLLTLKNSGATQLIVDVTGNGGGFICLAHWLHRIIAGPKGTTEPQAGLNTIARAGPLAKLITEAIINQNADPDDFLLYNPINWAAPNGTQFTSSHNWLEPSVKKIINRKLDMFSPTMSDICQPFDMTAPSEPLFDTTKVAILLFGIYLT</sequence>
<organism evidence="2 3">
    <name type="scientific">Meripilus lineatus</name>
    <dbReference type="NCBI Taxonomy" id="2056292"/>
    <lineage>
        <taxon>Eukaryota</taxon>
        <taxon>Fungi</taxon>
        <taxon>Dikarya</taxon>
        <taxon>Basidiomycota</taxon>
        <taxon>Agaricomycotina</taxon>
        <taxon>Agaricomycetes</taxon>
        <taxon>Polyporales</taxon>
        <taxon>Meripilaceae</taxon>
        <taxon>Meripilus</taxon>
    </lineage>
</organism>
<accession>A0AAD5URR3</accession>
<reference evidence="2" key="1">
    <citation type="submission" date="2022-07" db="EMBL/GenBank/DDBJ databases">
        <title>Genome Sequence of Physisporinus lineatus.</title>
        <authorList>
            <person name="Buettner E."/>
        </authorList>
    </citation>
    <scope>NUCLEOTIDE SEQUENCE</scope>
    <source>
        <strain evidence="2">VT162</strain>
    </source>
</reference>
<feature type="chain" id="PRO_5042117733" description="Tail specific protease domain-containing protein" evidence="1">
    <location>
        <begin position="23"/>
        <end position="564"/>
    </location>
</feature>
<comment type="caution">
    <text evidence="2">The sequence shown here is derived from an EMBL/GenBank/DDBJ whole genome shotgun (WGS) entry which is preliminary data.</text>
</comment>
<dbReference type="AlphaFoldDB" id="A0AAD5URR3"/>
<dbReference type="PANTHER" id="PTHR37049:SF4">
    <property type="entry name" value="RHODANESE DOMAIN-CONTAINING PROTEIN"/>
    <property type="match status" value="1"/>
</dbReference>
<name>A0AAD5URR3_9APHY</name>
<dbReference type="PANTHER" id="PTHR37049">
    <property type="entry name" value="PEPTIDASE S41 FAMILY PROTEIN"/>
    <property type="match status" value="1"/>
</dbReference>
<evidence type="ECO:0008006" key="4">
    <source>
        <dbReference type="Google" id="ProtNLM"/>
    </source>
</evidence>
<keyword evidence="3" id="KW-1185">Reference proteome</keyword>
<dbReference type="EMBL" id="JANAWD010000765">
    <property type="protein sequence ID" value="KAJ3476014.1"/>
    <property type="molecule type" value="Genomic_DNA"/>
</dbReference>
<dbReference type="SUPFAM" id="SSF52096">
    <property type="entry name" value="ClpP/crotonase"/>
    <property type="match status" value="1"/>
</dbReference>
<dbReference type="Proteomes" id="UP001212997">
    <property type="component" value="Unassembled WGS sequence"/>
</dbReference>
<dbReference type="Gene3D" id="3.90.226.10">
    <property type="entry name" value="2-enoyl-CoA Hydratase, Chain A, domain 1"/>
    <property type="match status" value="1"/>
</dbReference>
<keyword evidence="1" id="KW-0732">Signal</keyword>
<proteinExistence type="predicted"/>
<dbReference type="InterPro" id="IPR029045">
    <property type="entry name" value="ClpP/crotonase-like_dom_sf"/>
</dbReference>
<gene>
    <name evidence="2" type="ORF">NLI96_g11447</name>
</gene>
<dbReference type="InterPro" id="IPR052766">
    <property type="entry name" value="S41A_metabolite_peptidase"/>
</dbReference>
<feature type="signal peptide" evidence="1">
    <location>
        <begin position="1"/>
        <end position="22"/>
    </location>
</feature>
<evidence type="ECO:0000313" key="3">
    <source>
        <dbReference type="Proteomes" id="UP001212997"/>
    </source>
</evidence>